<evidence type="ECO:0000313" key="11">
    <source>
        <dbReference type="EMBL" id="MDQ0360561.1"/>
    </source>
</evidence>
<dbReference type="PROSITE" id="PS50044">
    <property type="entry name" value="SIGMA54_3"/>
    <property type="match status" value="1"/>
</dbReference>
<dbReference type="PANTHER" id="PTHR32248">
    <property type="entry name" value="RNA POLYMERASE SIGMA-54 FACTOR"/>
    <property type="match status" value="1"/>
</dbReference>
<keyword evidence="12" id="KW-1185">Reference proteome</keyword>
<dbReference type="Proteomes" id="UP001230220">
    <property type="component" value="Unassembled WGS sequence"/>
</dbReference>
<dbReference type="Gene3D" id="1.10.10.60">
    <property type="entry name" value="Homeodomain-like"/>
    <property type="match status" value="1"/>
</dbReference>
<dbReference type="PROSITE" id="PS00718">
    <property type="entry name" value="SIGMA54_2"/>
    <property type="match status" value="1"/>
</dbReference>
<dbReference type="InterPro" id="IPR007046">
    <property type="entry name" value="RNA_pol_sigma_54_core-bd"/>
</dbReference>
<evidence type="ECO:0000259" key="9">
    <source>
        <dbReference type="Pfam" id="PF04552"/>
    </source>
</evidence>
<dbReference type="Pfam" id="PF04963">
    <property type="entry name" value="Sigma54_CBD"/>
    <property type="match status" value="1"/>
</dbReference>
<dbReference type="PIRSF" id="PIRSF000774">
    <property type="entry name" value="RpoN"/>
    <property type="match status" value="1"/>
</dbReference>
<dbReference type="PANTHER" id="PTHR32248:SF4">
    <property type="entry name" value="RNA POLYMERASE SIGMA-54 FACTOR"/>
    <property type="match status" value="1"/>
</dbReference>
<dbReference type="InterPro" id="IPR000394">
    <property type="entry name" value="RNA_pol_sigma_54"/>
</dbReference>
<evidence type="ECO:0000259" key="10">
    <source>
        <dbReference type="Pfam" id="PF04963"/>
    </source>
</evidence>
<dbReference type="NCBIfam" id="TIGR02395">
    <property type="entry name" value="rpoN_sigma"/>
    <property type="match status" value="1"/>
</dbReference>
<dbReference type="InterPro" id="IPR007634">
    <property type="entry name" value="RNA_pol_sigma_54_DNA-bd"/>
</dbReference>
<gene>
    <name evidence="11" type="ORF">J2S15_001306</name>
</gene>
<proteinExistence type="inferred from homology"/>
<evidence type="ECO:0000256" key="1">
    <source>
        <dbReference type="ARBA" id="ARBA00008798"/>
    </source>
</evidence>
<dbReference type="Pfam" id="PF04552">
    <property type="entry name" value="Sigma54_DBD"/>
    <property type="match status" value="1"/>
</dbReference>
<evidence type="ECO:0000256" key="6">
    <source>
        <dbReference type="ARBA" id="ARBA00023082"/>
    </source>
</evidence>
<protein>
    <submittedName>
        <fullName evidence="11">RNA polymerase sigma-54 factor</fullName>
    </submittedName>
</protein>
<reference evidence="11 12" key="1">
    <citation type="submission" date="2023-07" db="EMBL/GenBank/DDBJ databases">
        <title>Genomic Encyclopedia of Type Strains, Phase IV (KMG-IV): sequencing the most valuable type-strain genomes for metagenomic binning, comparative biology and taxonomic classification.</title>
        <authorList>
            <person name="Goeker M."/>
        </authorList>
    </citation>
    <scope>NUCLEOTIDE SEQUENCE [LARGE SCALE GENOMIC DNA]</scope>
    <source>
        <strain evidence="11 12">DSM 16784</strain>
    </source>
</reference>
<dbReference type="InterPro" id="IPR038709">
    <property type="entry name" value="RpoN_core-bd_sf"/>
</dbReference>
<keyword evidence="7" id="KW-0238">DNA-binding</keyword>
<keyword evidence="3" id="KW-0808">Transferase</keyword>
<evidence type="ECO:0000256" key="2">
    <source>
        <dbReference type="ARBA" id="ARBA00022478"/>
    </source>
</evidence>
<comment type="similarity">
    <text evidence="1">Belongs to the sigma-54 factor family.</text>
</comment>
<evidence type="ECO:0000256" key="7">
    <source>
        <dbReference type="ARBA" id="ARBA00023125"/>
    </source>
</evidence>
<accession>A0ABU0E1F4</accession>
<name>A0ABU0E1F4_9FIRM</name>
<evidence type="ECO:0000256" key="5">
    <source>
        <dbReference type="ARBA" id="ARBA00023015"/>
    </source>
</evidence>
<evidence type="ECO:0000256" key="8">
    <source>
        <dbReference type="ARBA" id="ARBA00023163"/>
    </source>
</evidence>
<evidence type="ECO:0000313" key="12">
    <source>
        <dbReference type="Proteomes" id="UP001230220"/>
    </source>
</evidence>
<feature type="domain" description="RNA polymerase sigma factor 54 core-binding" evidence="10">
    <location>
        <begin position="64"/>
        <end position="238"/>
    </location>
</feature>
<dbReference type="PRINTS" id="PR00045">
    <property type="entry name" value="SIGMA54FCT"/>
</dbReference>
<keyword evidence="8" id="KW-0804">Transcription</keyword>
<evidence type="ECO:0000256" key="4">
    <source>
        <dbReference type="ARBA" id="ARBA00022695"/>
    </source>
</evidence>
<sequence>MKQQFTLKQELKQSNKFNTSKAASLKILELNNDELFSYIKSEVNNSPFLGFNYGSQEDSDAFLNYQHDSPSLYNEIMDQLRYSKDKPNIEICEAMISNLDSNGYFKYPKDELLKQLEINEREYKHNLTILRKCEPYGCFTFSLKECLKLQCILSKKKISQAAMILCDYLEDVALDNTDNIINHTKLDIETINDAIKYIRTLNPKPAANYSTEVQYTNPEFIIKVVDDKIEIKLLNDELEVFVSEENSEGMGKLLKEQRAQVNMLMNSIKRRNITLMQIMQCICDIQKEFFLHNGDLKYCTLAMIAETIGVNVSTVSRAMNNKSCEFNSKYYSLSHFLSSGGSSEHSQNHIKNRVKELIQEEDKTKPLSDEQLRLLLEDEGISISRRTVTKYRESLFIFSSTKRKHKL</sequence>
<dbReference type="Gene3D" id="1.10.10.1330">
    <property type="entry name" value="RNA polymerase sigma-54 factor, core-binding domain"/>
    <property type="match status" value="1"/>
</dbReference>
<keyword evidence="4" id="KW-0548">Nucleotidyltransferase</keyword>
<organism evidence="11 12">
    <name type="scientific">Breznakia pachnodae</name>
    <dbReference type="NCBI Taxonomy" id="265178"/>
    <lineage>
        <taxon>Bacteria</taxon>
        <taxon>Bacillati</taxon>
        <taxon>Bacillota</taxon>
        <taxon>Erysipelotrichia</taxon>
        <taxon>Erysipelotrichales</taxon>
        <taxon>Erysipelotrichaceae</taxon>
        <taxon>Breznakia</taxon>
    </lineage>
</organism>
<keyword evidence="5" id="KW-0805">Transcription regulation</keyword>
<dbReference type="EMBL" id="JAUSUR010000002">
    <property type="protein sequence ID" value="MDQ0360561.1"/>
    <property type="molecule type" value="Genomic_DNA"/>
</dbReference>
<dbReference type="RefSeq" id="WP_307406561.1">
    <property type="nucleotide sequence ID" value="NZ_JAUSUR010000002.1"/>
</dbReference>
<comment type="caution">
    <text evidence="11">The sequence shown here is derived from an EMBL/GenBank/DDBJ whole genome shotgun (WGS) entry which is preliminary data.</text>
</comment>
<keyword evidence="6" id="KW-0731">Sigma factor</keyword>
<keyword evidence="2" id="KW-0240">DNA-directed RNA polymerase</keyword>
<feature type="domain" description="RNA polymerase sigma factor 54 DNA-binding" evidence="9">
    <location>
        <begin position="253"/>
        <end position="404"/>
    </location>
</feature>
<evidence type="ECO:0000256" key="3">
    <source>
        <dbReference type="ARBA" id="ARBA00022679"/>
    </source>
</evidence>